<dbReference type="KEGG" id="ccp:CHC_T00006806001"/>
<dbReference type="RefSeq" id="XP_005710103.1">
    <property type="nucleotide sequence ID" value="XM_005710046.1"/>
</dbReference>
<dbReference type="Proteomes" id="UP000012073">
    <property type="component" value="Unassembled WGS sequence"/>
</dbReference>
<proteinExistence type="predicted"/>
<evidence type="ECO:0000313" key="2">
    <source>
        <dbReference type="Proteomes" id="UP000012073"/>
    </source>
</evidence>
<dbReference type="EMBL" id="HG002079">
    <property type="protein sequence ID" value="CDF39809.1"/>
    <property type="molecule type" value="Genomic_DNA"/>
</dbReference>
<dbReference type="GeneID" id="17317821"/>
<dbReference type="AlphaFoldDB" id="R7QNY2"/>
<organism evidence="1 2">
    <name type="scientific">Chondrus crispus</name>
    <name type="common">Carrageen Irish moss</name>
    <name type="synonym">Polymorpha crispa</name>
    <dbReference type="NCBI Taxonomy" id="2769"/>
    <lineage>
        <taxon>Eukaryota</taxon>
        <taxon>Rhodophyta</taxon>
        <taxon>Florideophyceae</taxon>
        <taxon>Rhodymeniophycidae</taxon>
        <taxon>Gigartinales</taxon>
        <taxon>Gigartinaceae</taxon>
        <taxon>Chondrus</taxon>
    </lineage>
</organism>
<name>R7QNY2_CHOCR</name>
<reference evidence="2" key="1">
    <citation type="journal article" date="2013" name="Proc. Natl. Acad. Sci. U.S.A.">
        <title>Genome structure and metabolic features in the red seaweed Chondrus crispus shed light on evolution of the Archaeplastida.</title>
        <authorList>
            <person name="Collen J."/>
            <person name="Porcel B."/>
            <person name="Carre W."/>
            <person name="Ball S.G."/>
            <person name="Chaparro C."/>
            <person name="Tonon T."/>
            <person name="Barbeyron T."/>
            <person name="Michel G."/>
            <person name="Noel B."/>
            <person name="Valentin K."/>
            <person name="Elias M."/>
            <person name="Artiguenave F."/>
            <person name="Arun A."/>
            <person name="Aury J.M."/>
            <person name="Barbosa-Neto J.F."/>
            <person name="Bothwell J.H."/>
            <person name="Bouget F.Y."/>
            <person name="Brillet L."/>
            <person name="Cabello-Hurtado F."/>
            <person name="Capella-Gutierrez S."/>
            <person name="Charrier B."/>
            <person name="Cladiere L."/>
            <person name="Cock J.M."/>
            <person name="Coelho S.M."/>
            <person name="Colleoni C."/>
            <person name="Czjzek M."/>
            <person name="Da Silva C."/>
            <person name="Delage L."/>
            <person name="Denoeud F."/>
            <person name="Deschamps P."/>
            <person name="Dittami S.M."/>
            <person name="Gabaldon T."/>
            <person name="Gachon C.M."/>
            <person name="Groisillier A."/>
            <person name="Herve C."/>
            <person name="Jabbari K."/>
            <person name="Katinka M."/>
            <person name="Kloareg B."/>
            <person name="Kowalczyk N."/>
            <person name="Labadie K."/>
            <person name="Leblanc C."/>
            <person name="Lopez P.J."/>
            <person name="McLachlan D.H."/>
            <person name="Meslet-Cladiere L."/>
            <person name="Moustafa A."/>
            <person name="Nehr Z."/>
            <person name="Nyvall Collen P."/>
            <person name="Panaud O."/>
            <person name="Partensky F."/>
            <person name="Poulain J."/>
            <person name="Rensing S.A."/>
            <person name="Rousvoal S."/>
            <person name="Samson G."/>
            <person name="Symeonidi A."/>
            <person name="Weissenbach J."/>
            <person name="Zambounis A."/>
            <person name="Wincker P."/>
            <person name="Boyen C."/>
        </authorList>
    </citation>
    <scope>NUCLEOTIDE SEQUENCE [LARGE SCALE GENOMIC DNA]</scope>
    <source>
        <strain evidence="2">cv. Stackhouse</strain>
    </source>
</reference>
<accession>R7QNY2</accession>
<keyword evidence="2" id="KW-1185">Reference proteome</keyword>
<protein>
    <submittedName>
        <fullName evidence="1">Uncharacterized protein</fullName>
    </submittedName>
</protein>
<dbReference type="Gramene" id="CDF39809">
    <property type="protein sequence ID" value="CDF39809"/>
    <property type="gene ID" value="CHC_T00006806001"/>
</dbReference>
<sequence>MRSKARCRLAASAPTPSRFASACDWLAICTRTRGHRIGFVIPVIPKRGAVTIGSHPVSPHLFIDVFFICMYTTVHIHPKRNIG</sequence>
<gene>
    <name evidence="1" type="ORF">CHC_T00006806001</name>
</gene>
<evidence type="ECO:0000313" key="1">
    <source>
        <dbReference type="EMBL" id="CDF39809.1"/>
    </source>
</evidence>